<organism evidence="1">
    <name type="scientific">Rhizophora mucronata</name>
    <name type="common">Asiatic mangrove</name>
    <dbReference type="NCBI Taxonomy" id="61149"/>
    <lineage>
        <taxon>Eukaryota</taxon>
        <taxon>Viridiplantae</taxon>
        <taxon>Streptophyta</taxon>
        <taxon>Embryophyta</taxon>
        <taxon>Tracheophyta</taxon>
        <taxon>Spermatophyta</taxon>
        <taxon>Magnoliopsida</taxon>
        <taxon>eudicotyledons</taxon>
        <taxon>Gunneridae</taxon>
        <taxon>Pentapetalae</taxon>
        <taxon>rosids</taxon>
        <taxon>fabids</taxon>
        <taxon>Malpighiales</taxon>
        <taxon>Rhizophoraceae</taxon>
        <taxon>Rhizophora</taxon>
    </lineage>
</organism>
<proteinExistence type="predicted"/>
<sequence>MDAVGFFCAIKSTSSNFVLGILQNSDVRTEPEW</sequence>
<protein>
    <submittedName>
        <fullName evidence="1">Uncharacterized protein</fullName>
    </submittedName>
</protein>
<dbReference type="AlphaFoldDB" id="A0A2P2KC24"/>
<evidence type="ECO:0000313" key="1">
    <source>
        <dbReference type="EMBL" id="MBX03293.1"/>
    </source>
</evidence>
<accession>A0A2P2KC24</accession>
<name>A0A2P2KC24_RHIMU</name>
<dbReference type="EMBL" id="GGEC01022809">
    <property type="protein sequence ID" value="MBX03293.1"/>
    <property type="molecule type" value="Transcribed_RNA"/>
</dbReference>
<reference evidence="1" key="1">
    <citation type="submission" date="2018-02" db="EMBL/GenBank/DDBJ databases">
        <title>Rhizophora mucronata_Transcriptome.</title>
        <authorList>
            <person name="Meera S.P."/>
            <person name="Sreeshan A."/>
            <person name="Augustine A."/>
        </authorList>
    </citation>
    <scope>NUCLEOTIDE SEQUENCE</scope>
    <source>
        <tissue evidence="1">Leaf</tissue>
    </source>
</reference>